<comment type="similarity">
    <text evidence="12">Belongs to the papillomaviridae E2 protein family.</text>
</comment>
<dbReference type="Pfam" id="PF00511">
    <property type="entry name" value="PPV_E2_C"/>
    <property type="match status" value="1"/>
</dbReference>
<evidence type="ECO:0000256" key="7">
    <source>
        <dbReference type="ARBA" id="ARBA00022705"/>
    </source>
</evidence>
<dbReference type="GO" id="GO:0003677">
    <property type="term" value="F:DNA binding"/>
    <property type="evidence" value="ECO:0007669"/>
    <property type="project" value="UniProtKB-UniRule"/>
</dbReference>
<dbReference type="InterPro" id="IPR012677">
    <property type="entry name" value="Nucleotide-bd_a/b_plait_sf"/>
</dbReference>
<evidence type="ECO:0000256" key="12">
    <source>
        <dbReference type="HAMAP-Rule" id="MF_04001"/>
    </source>
</evidence>
<keyword evidence="3 12" id="KW-0678">Repressor</keyword>
<evidence type="ECO:0000256" key="10">
    <source>
        <dbReference type="ARBA" id="ARBA00023159"/>
    </source>
</evidence>
<keyword evidence="10 12" id="KW-0010">Activator</keyword>
<dbReference type="Gene3D" id="3.30.70.330">
    <property type="match status" value="1"/>
</dbReference>
<evidence type="ECO:0000256" key="8">
    <source>
        <dbReference type="ARBA" id="ARBA00023015"/>
    </source>
</evidence>
<dbReference type="InterPro" id="IPR042503">
    <property type="entry name" value="Regulatory_protein_E2_N_1"/>
</dbReference>
<dbReference type="InterPro" id="IPR001866">
    <property type="entry name" value="PPV_E2_N"/>
</dbReference>
<dbReference type="InterPro" id="IPR042504">
    <property type="entry name" value="Regulatory_protein_E2_N_2"/>
</dbReference>
<dbReference type="GO" id="GO:0003700">
    <property type="term" value="F:DNA-binding transcription factor activity"/>
    <property type="evidence" value="ECO:0007669"/>
    <property type="project" value="UniProtKB-UniRule"/>
</dbReference>
<dbReference type="GO" id="GO:0000166">
    <property type="term" value="F:nucleotide binding"/>
    <property type="evidence" value="ECO:0007669"/>
    <property type="project" value="UniProtKB-UniRule"/>
</dbReference>
<keyword evidence="4 12" id="KW-0244">Early protein</keyword>
<dbReference type="GO" id="GO:0006275">
    <property type="term" value="P:regulation of DNA replication"/>
    <property type="evidence" value="ECO:0007669"/>
    <property type="project" value="UniProtKB-UniRule"/>
</dbReference>
<evidence type="ECO:0000256" key="11">
    <source>
        <dbReference type="ARBA" id="ARBA00023163"/>
    </source>
</evidence>
<dbReference type="SUPFAM" id="SSF54957">
    <property type="entry name" value="Viral DNA-binding domain"/>
    <property type="match status" value="1"/>
</dbReference>
<dbReference type="Gene3D" id="1.10.287.30">
    <property type="entry name" value="E2 (early) protein, N terminal domain, subdomain 1"/>
    <property type="match status" value="1"/>
</dbReference>
<dbReference type="EMBL" id="MF588708">
    <property type="protein sequence ID" value="ATQ38299.1"/>
    <property type="molecule type" value="Genomic_DNA"/>
</dbReference>
<evidence type="ECO:0000256" key="1">
    <source>
        <dbReference type="ARBA" id="ARBA00004147"/>
    </source>
</evidence>
<dbReference type="GO" id="GO:0039693">
    <property type="term" value="P:viral DNA genome replication"/>
    <property type="evidence" value="ECO:0007669"/>
    <property type="project" value="UniProtKB-UniRule"/>
</dbReference>
<evidence type="ECO:0000256" key="6">
    <source>
        <dbReference type="ARBA" id="ARBA00022562"/>
    </source>
</evidence>
<feature type="compositionally biased region" description="Basic and acidic residues" evidence="13">
    <location>
        <begin position="212"/>
        <end position="224"/>
    </location>
</feature>
<comment type="similarity">
    <text evidence="2">Belongs to the papillomaviridae E8^E2C protein family.</text>
</comment>
<evidence type="ECO:0000259" key="15">
    <source>
        <dbReference type="Pfam" id="PF00511"/>
    </source>
</evidence>
<keyword evidence="7 12" id="KW-0235">DNA replication</keyword>
<comment type="subcellular location">
    <subcellularLocation>
        <location evidence="1 12">Host nucleus</location>
    </subcellularLocation>
</comment>
<dbReference type="HAMAP" id="MF_04001">
    <property type="entry name" value="PPV_E2"/>
    <property type="match status" value="1"/>
</dbReference>
<evidence type="ECO:0000259" key="14">
    <source>
        <dbReference type="Pfam" id="PF00508"/>
    </source>
</evidence>
<evidence type="ECO:0000256" key="2">
    <source>
        <dbReference type="ARBA" id="ARBA00007794"/>
    </source>
</evidence>
<dbReference type="InterPro" id="IPR035975">
    <property type="entry name" value="E2/EBNA1_C_sf"/>
</dbReference>
<dbReference type="Pfam" id="PF00508">
    <property type="entry name" value="PPV_E2_N"/>
    <property type="match status" value="1"/>
</dbReference>
<keyword evidence="12" id="KW-1017">Isopeptide bond</keyword>
<feature type="domain" description="Papillomavirus E2 N-terminal" evidence="14">
    <location>
        <begin position="9"/>
        <end position="204"/>
    </location>
</feature>
<feature type="domain" description="Papillomavirus E2 C-terminal" evidence="15">
    <location>
        <begin position="311"/>
        <end position="386"/>
    </location>
</feature>
<feature type="compositionally biased region" description="Basic and acidic residues" evidence="13">
    <location>
        <begin position="251"/>
        <end position="262"/>
    </location>
</feature>
<protein>
    <recommendedName>
        <fullName evidence="12">Regulatory protein E2</fullName>
    </recommendedName>
</protein>
<name>A0A2D2ALH2_9PAPI</name>
<dbReference type="InterPro" id="IPR000427">
    <property type="entry name" value="Papillomavirus_E2_C"/>
</dbReference>
<organism evidence="16">
    <name type="scientific">Gammapapillomavirus 8</name>
    <dbReference type="NCBI Taxonomy" id="1175850"/>
    <lineage>
        <taxon>Viruses</taxon>
        <taxon>Monodnaviria</taxon>
        <taxon>Shotokuvirae</taxon>
        <taxon>Cossaviricota</taxon>
        <taxon>Papovaviricetes</taxon>
        <taxon>Zurhausenvirales</taxon>
        <taxon>Papillomaviridae</taxon>
        <taxon>Firstpapillomavirinae</taxon>
        <taxon>Gammapapillomavirus</taxon>
    </lineage>
</organism>
<evidence type="ECO:0000256" key="5">
    <source>
        <dbReference type="ARBA" id="ARBA00022553"/>
    </source>
</evidence>
<feature type="region of interest" description="DNA-binding domain" evidence="12">
    <location>
        <begin position="309"/>
        <end position="390"/>
    </location>
</feature>
<dbReference type="InterPro" id="IPR033668">
    <property type="entry name" value="Reg_prot_E2"/>
</dbReference>
<dbReference type="GO" id="GO:0006260">
    <property type="term" value="P:DNA replication"/>
    <property type="evidence" value="ECO:0007669"/>
    <property type="project" value="UniProtKB-KW"/>
</dbReference>
<evidence type="ECO:0000256" key="9">
    <source>
        <dbReference type="ARBA" id="ARBA00023125"/>
    </source>
</evidence>
<dbReference type="GO" id="GO:0042025">
    <property type="term" value="C:host cell nucleus"/>
    <property type="evidence" value="ECO:0007669"/>
    <property type="project" value="UniProtKB-SubCell"/>
</dbReference>
<keyword evidence="8 12" id="KW-0805">Transcription regulation</keyword>
<keyword evidence="5 12" id="KW-0597">Phosphoprotein</keyword>
<comment type="PTM">
    <text evidence="12">Phosphorylated.</text>
</comment>
<sequence>MARRGETQESLTERFDALQEAIMTIYEEGATDLASQIQYWDLIRKENITLYYARKCGFNKLGLQPTPALAVSEYNAKAAIKTQMLLKSLAKSEFANDPWTLPETSAELLNTEPKDRFKKKGYTVEVWYDNDRDKAFPYTNWREIYYQDEQDKWHKAEGKVDINGLYYIDNHGDIVYFTLFGPDADKYGVTGEWTVLYNNTRLVSSSSSAKRAAGESTKRKRDESTTGDSPSTSQEFSGRIQRETVSSTSETDLRSGRGERELPTSSKRRRVQPTELLSSPTPAEVGTRHRSTQRTGLSRLHRLQIEARDPPVLIIKGPANPLKCWRNRITKTNSVLFQCCSTVWRWIGDNNTLGSRMLIAFDSIQQRNKFLQLIKPPKHAEFALGSLDSL</sequence>
<evidence type="ECO:0000256" key="4">
    <source>
        <dbReference type="ARBA" id="ARBA00022518"/>
    </source>
</evidence>
<keyword evidence="6 12" id="KW-1048">Host nucleus</keyword>
<dbReference type="Proteomes" id="UP000290056">
    <property type="component" value="Segment"/>
</dbReference>
<dbReference type="GO" id="GO:0006351">
    <property type="term" value="P:DNA-templated transcription"/>
    <property type="evidence" value="ECO:0007669"/>
    <property type="project" value="UniProtKB-UniRule"/>
</dbReference>
<evidence type="ECO:0000256" key="3">
    <source>
        <dbReference type="ARBA" id="ARBA00022491"/>
    </source>
</evidence>
<evidence type="ECO:0000313" key="16">
    <source>
        <dbReference type="EMBL" id="ATQ38299.1"/>
    </source>
</evidence>
<feature type="region of interest" description="Disordered" evidence="13">
    <location>
        <begin position="204"/>
        <end position="295"/>
    </location>
</feature>
<accession>A0A2D2ALH2</accession>
<dbReference type="SUPFAM" id="SSF51332">
    <property type="entry name" value="E2 regulatory, transactivation domain"/>
    <property type="match status" value="1"/>
</dbReference>
<proteinExistence type="inferred from homology"/>
<reference evidence="16" key="1">
    <citation type="journal article" date="2018" name="MSphere">
        <title>Metagenomic Discovery of 83 New Human Papillomavirus Types in Patients with Immunodeficiency.</title>
        <authorList>
            <person name="Pastrana D.V."/>
            <person name="Peretti A."/>
            <person name="Welch N.L."/>
            <person name="Borgogna C."/>
            <person name="Olivero C."/>
            <person name="Badolato R."/>
            <person name="Notarangelo L.D."/>
            <person name="Gariglio M."/>
            <person name="FitzGerald P.C."/>
            <person name="McIntosh C.E."/>
            <person name="Reeves J."/>
            <person name="Starrett G.J."/>
            <person name="Bliskovsky V."/>
            <person name="Velez D."/>
            <person name="Brownell I."/>
            <person name="Yarchoan R."/>
            <person name="Wyvill K.M."/>
            <person name="Uldrick T.S."/>
            <person name="Maldarelli F."/>
            <person name="Lisco A."/>
            <person name="Sereti I."/>
            <person name="Gonzalez C.M."/>
            <person name="Androphy E.J."/>
            <person name="McBride A.A."/>
            <person name="Van Doorslaer K."/>
            <person name="Garcia F."/>
            <person name="Dvoretzky I."/>
            <person name="Liu J.S."/>
            <person name="Han J."/>
            <person name="Murphy P.M."/>
            <person name="McDermott D.H."/>
            <person name="Buck C.B."/>
        </authorList>
    </citation>
    <scope>NUCLEOTIDE SEQUENCE</scope>
    <source>
        <strain evidence="16">Gamma08_w20c01b</strain>
    </source>
</reference>
<keyword evidence="12" id="KW-0832">Ubl conjugation</keyword>
<evidence type="ECO:0000256" key="13">
    <source>
        <dbReference type="SAM" id="MobiDB-lite"/>
    </source>
</evidence>
<comment type="caution">
    <text evidence="12">Lacks conserved residue(s) required for the propagation of feature annotation.</text>
</comment>
<comment type="PTM">
    <text evidence="12">Sumoylation plays a regulatory role in E2 transcriptional activity.</text>
</comment>
<feature type="compositionally biased region" description="Polar residues" evidence="13">
    <location>
        <begin position="226"/>
        <end position="236"/>
    </location>
</feature>
<keyword evidence="11 12" id="KW-0804">Transcription</keyword>
<gene>
    <name evidence="12 16" type="primary">E2</name>
</gene>
<comment type="subunit">
    <text evidence="12">Binds DNA as homodimer. Interacts with protein E1; this interaction greatly increases E1 DNA-binding activity. Interacts with protein L1; this interaction enhances E2-dependent replication and transcription activation. Interacts with protein L2; this interaction inhibits E2 transcriptional activity but not DNA replication function E2. Interacts with protein E7; this interaction inhibits E7 oncogenic activity. Interacts with host TAF1; this interaction modulates E2-dependent transcriptional regulation. Interacts with host BRD4; this interaction mediates E2 transcriptional activation function. Additionally, the interaction with host BRD4 on mitotic chromosomes mediates tethering of the viral genome. Interacts with host TOPBP1; this interaction is required for optimal viral DNA replication.</text>
</comment>
<dbReference type="Gene3D" id="2.170.200.10">
    <property type="entry name" value="Papillomavirus E2 early protein domain"/>
    <property type="match status" value="1"/>
</dbReference>
<keyword evidence="9 12" id="KW-0238">DNA-binding</keyword>
<feature type="cross-link" description="Glycyl lysine isopeptide (Lys-Gly) (interchain with G-Cter in SUMO)" evidence="12">
    <location>
        <position position="316"/>
    </location>
</feature>
<dbReference type="InterPro" id="IPR036050">
    <property type="entry name" value="Regulatory_protein_E2_N"/>
</dbReference>
<comment type="function">
    <text evidence="12">Plays a role in the initiation of viral DNA replication. A dimer of E2 interacts with a dimer of E1 in order to improve specificity of E1 DNA binding activity. Once the complex recognizes and binds DNA at specific sites, the E2 dimer is removed from DNA. E2 also regulates viral transcription through binding to the E2RE response element (5'-ACCNNNNNNGGT-3') present in multiple copies in the regulatory regions of the viral genome. Activates or represses transcription depending on E2RE's position with regards to proximal promoter elements including the TATA-box. Repression occurs by sterically hindering the assembly of the transcription initiation complex.</text>
</comment>